<feature type="transmembrane region" description="Helical" evidence="5">
    <location>
        <begin position="9"/>
        <end position="42"/>
    </location>
</feature>
<evidence type="ECO:0000256" key="4">
    <source>
        <dbReference type="ARBA" id="ARBA00023136"/>
    </source>
</evidence>
<keyword evidence="5" id="KW-1003">Cell membrane</keyword>
<evidence type="ECO:0000256" key="1">
    <source>
        <dbReference type="ARBA" id="ARBA00004141"/>
    </source>
</evidence>
<dbReference type="RefSeq" id="WP_284281846.1">
    <property type="nucleotide sequence ID" value="NZ_BSOJ01000027.1"/>
</dbReference>
<feature type="transmembrane region" description="Helical" evidence="5">
    <location>
        <begin position="260"/>
        <end position="277"/>
    </location>
</feature>
<evidence type="ECO:0000313" key="6">
    <source>
        <dbReference type="EMBL" id="GLR27127.1"/>
    </source>
</evidence>
<feature type="transmembrane region" description="Helical" evidence="5">
    <location>
        <begin position="92"/>
        <end position="112"/>
    </location>
</feature>
<keyword evidence="4 5" id="KW-0472">Membrane</keyword>
<accession>A0ABQ5YUJ5</accession>
<sequence>MDILNGHSLWWVAGLFLSLGLTGVIAGVLAGLLGVGGGIVIVPVLYNLFSLLGVDESVKMHVAVGTSLATIVPTSFMSARSHAAKGNLDKDLLKSLAWPLFGGVIVGSFLSGYFKGPVLSGIFGVVGLLVALNMAFRAKSSALADQLPGAPWKQFIGAIIGGFSTLMGIGGGTLSVPIFTAFNVPVHKAVGTAAAIGLVISIPGALGFVLNGLHVAHRPPFTFGYVNLIGFALIVPMTMWMAPVGARLASRTKPDRLKQAFAFFLFLTSFKMLYSLLTH</sequence>
<protein>
    <recommendedName>
        <fullName evidence="5">Probable membrane transporter protein</fullName>
    </recommendedName>
</protein>
<name>A0ABQ5YUJ5_9BURK</name>
<feature type="transmembrane region" description="Helical" evidence="5">
    <location>
        <begin position="190"/>
        <end position="210"/>
    </location>
</feature>
<feature type="transmembrane region" description="Helical" evidence="5">
    <location>
        <begin position="62"/>
        <end position="80"/>
    </location>
</feature>
<dbReference type="PANTHER" id="PTHR43483:SF3">
    <property type="entry name" value="MEMBRANE TRANSPORTER PROTEIN HI_0806-RELATED"/>
    <property type="match status" value="1"/>
</dbReference>
<dbReference type="Proteomes" id="UP001156664">
    <property type="component" value="Unassembled WGS sequence"/>
</dbReference>
<comment type="subcellular location">
    <subcellularLocation>
        <location evidence="5">Cell membrane</location>
        <topology evidence="5">Multi-pass membrane protein</topology>
    </subcellularLocation>
    <subcellularLocation>
        <location evidence="1">Membrane</location>
        <topology evidence="1">Multi-pass membrane protein</topology>
    </subcellularLocation>
</comment>
<dbReference type="InterPro" id="IPR002781">
    <property type="entry name" value="TM_pro_TauE-like"/>
</dbReference>
<comment type="similarity">
    <text evidence="5">Belongs to the 4-toluene sulfonate uptake permease (TSUP) (TC 2.A.102) family.</text>
</comment>
<keyword evidence="7" id="KW-1185">Reference proteome</keyword>
<keyword evidence="2 5" id="KW-0812">Transmembrane</keyword>
<dbReference type="EMBL" id="BSOJ01000027">
    <property type="protein sequence ID" value="GLR27127.1"/>
    <property type="molecule type" value="Genomic_DNA"/>
</dbReference>
<organism evidence="6 7">
    <name type="scientific">Limnobacter litoralis</name>
    <dbReference type="NCBI Taxonomy" id="481366"/>
    <lineage>
        <taxon>Bacteria</taxon>
        <taxon>Pseudomonadati</taxon>
        <taxon>Pseudomonadota</taxon>
        <taxon>Betaproteobacteria</taxon>
        <taxon>Burkholderiales</taxon>
        <taxon>Burkholderiaceae</taxon>
        <taxon>Limnobacter</taxon>
    </lineage>
</organism>
<evidence type="ECO:0000256" key="3">
    <source>
        <dbReference type="ARBA" id="ARBA00022989"/>
    </source>
</evidence>
<evidence type="ECO:0000256" key="2">
    <source>
        <dbReference type="ARBA" id="ARBA00022692"/>
    </source>
</evidence>
<evidence type="ECO:0000256" key="5">
    <source>
        <dbReference type="RuleBase" id="RU363041"/>
    </source>
</evidence>
<feature type="transmembrane region" description="Helical" evidence="5">
    <location>
        <begin position="118"/>
        <end position="136"/>
    </location>
</feature>
<dbReference type="PANTHER" id="PTHR43483">
    <property type="entry name" value="MEMBRANE TRANSPORTER PROTEIN HI_0806-RELATED"/>
    <property type="match status" value="1"/>
</dbReference>
<feature type="transmembrane region" description="Helical" evidence="5">
    <location>
        <begin position="222"/>
        <end position="240"/>
    </location>
</feature>
<gene>
    <name evidence="6" type="ORF">GCM10007875_22180</name>
</gene>
<feature type="transmembrane region" description="Helical" evidence="5">
    <location>
        <begin position="156"/>
        <end position="178"/>
    </location>
</feature>
<proteinExistence type="inferred from homology"/>
<evidence type="ECO:0000313" key="7">
    <source>
        <dbReference type="Proteomes" id="UP001156664"/>
    </source>
</evidence>
<dbReference type="Pfam" id="PF01925">
    <property type="entry name" value="TauE"/>
    <property type="match status" value="1"/>
</dbReference>
<reference evidence="7" key="1">
    <citation type="journal article" date="2019" name="Int. J. Syst. Evol. Microbiol.">
        <title>The Global Catalogue of Microorganisms (GCM) 10K type strain sequencing project: providing services to taxonomists for standard genome sequencing and annotation.</title>
        <authorList>
            <consortium name="The Broad Institute Genomics Platform"/>
            <consortium name="The Broad Institute Genome Sequencing Center for Infectious Disease"/>
            <person name="Wu L."/>
            <person name="Ma J."/>
        </authorList>
    </citation>
    <scope>NUCLEOTIDE SEQUENCE [LARGE SCALE GENOMIC DNA]</scope>
    <source>
        <strain evidence="7">NBRC 105857</strain>
    </source>
</reference>
<comment type="caution">
    <text evidence="6">The sequence shown here is derived from an EMBL/GenBank/DDBJ whole genome shotgun (WGS) entry which is preliminary data.</text>
</comment>
<keyword evidence="3 5" id="KW-1133">Transmembrane helix</keyword>